<evidence type="ECO:0000256" key="8">
    <source>
        <dbReference type="ARBA" id="ARBA00022741"/>
    </source>
</evidence>
<dbReference type="PROSITE" id="PS50885">
    <property type="entry name" value="HAMP"/>
    <property type="match status" value="1"/>
</dbReference>
<dbReference type="Pfam" id="PF00512">
    <property type="entry name" value="HisKA"/>
    <property type="match status" value="1"/>
</dbReference>
<dbReference type="PANTHER" id="PTHR45528">
    <property type="entry name" value="SENSOR HISTIDINE KINASE CPXA"/>
    <property type="match status" value="1"/>
</dbReference>
<feature type="domain" description="Histidine kinase" evidence="15">
    <location>
        <begin position="267"/>
        <end position="473"/>
    </location>
</feature>
<dbReference type="InterPro" id="IPR004358">
    <property type="entry name" value="Sig_transdc_His_kin-like_C"/>
</dbReference>
<proteinExistence type="predicted"/>
<evidence type="ECO:0000259" key="15">
    <source>
        <dbReference type="PROSITE" id="PS50109"/>
    </source>
</evidence>
<dbReference type="InterPro" id="IPR050398">
    <property type="entry name" value="HssS/ArlS-like"/>
</dbReference>
<evidence type="ECO:0000256" key="3">
    <source>
        <dbReference type="ARBA" id="ARBA00012438"/>
    </source>
</evidence>
<evidence type="ECO:0000256" key="2">
    <source>
        <dbReference type="ARBA" id="ARBA00004651"/>
    </source>
</evidence>
<comment type="subcellular location">
    <subcellularLocation>
        <location evidence="2">Cell membrane</location>
        <topology evidence="2">Multi-pass membrane protein</topology>
    </subcellularLocation>
</comment>
<dbReference type="Gene3D" id="6.10.340.10">
    <property type="match status" value="1"/>
</dbReference>
<dbReference type="EMBL" id="AWSU01000255">
    <property type="protein sequence ID" value="ERI75364.1"/>
    <property type="molecule type" value="Genomic_DNA"/>
</dbReference>
<comment type="caution">
    <text evidence="17">The sequence shown here is derived from an EMBL/GenBank/DDBJ whole genome shotgun (WGS) entry which is preliminary data.</text>
</comment>
<dbReference type="SUPFAM" id="SSF55874">
    <property type="entry name" value="ATPase domain of HSP90 chaperone/DNA topoisomerase II/histidine kinase"/>
    <property type="match status" value="1"/>
</dbReference>
<dbReference type="PANTHER" id="PTHR45528:SF1">
    <property type="entry name" value="SENSOR HISTIDINE KINASE CPXA"/>
    <property type="match status" value="1"/>
</dbReference>
<dbReference type="SUPFAM" id="SSF158472">
    <property type="entry name" value="HAMP domain-like"/>
    <property type="match status" value="1"/>
</dbReference>
<dbReference type="Pfam" id="PF02518">
    <property type="entry name" value="HATPase_c"/>
    <property type="match status" value="1"/>
</dbReference>
<dbReference type="GO" id="GO:0005524">
    <property type="term" value="F:ATP binding"/>
    <property type="evidence" value="ECO:0007669"/>
    <property type="project" value="UniProtKB-KW"/>
</dbReference>
<dbReference type="InterPro" id="IPR036097">
    <property type="entry name" value="HisK_dim/P_sf"/>
</dbReference>
<reference evidence="17 18" key="1">
    <citation type="submission" date="2013-07" db="EMBL/GenBank/DDBJ databases">
        <authorList>
            <person name="Weinstock G."/>
            <person name="Sodergren E."/>
            <person name="Wylie T."/>
            <person name="Fulton L."/>
            <person name="Fulton R."/>
            <person name="Fronick C."/>
            <person name="O'Laughlin M."/>
            <person name="Godfrey J."/>
            <person name="Miner T."/>
            <person name="Herter B."/>
            <person name="Appelbaum E."/>
            <person name="Cordes M."/>
            <person name="Lek S."/>
            <person name="Wollam A."/>
            <person name="Pepin K.H."/>
            <person name="Palsikar V.B."/>
            <person name="Mitreva M."/>
            <person name="Wilson R.K."/>
        </authorList>
    </citation>
    <scope>NUCLEOTIDE SEQUENCE [LARGE SCALE GENOMIC DNA]</scope>
    <source>
        <strain evidence="17 18">ATCC 14940</strain>
    </source>
</reference>
<evidence type="ECO:0000256" key="1">
    <source>
        <dbReference type="ARBA" id="ARBA00000085"/>
    </source>
</evidence>
<dbReference type="InterPro" id="IPR005467">
    <property type="entry name" value="His_kinase_dom"/>
</dbReference>
<dbReference type="CDD" id="cd00075">
    <property type="entry name" value="HATPase"/>
    <property type="match status" value="1"/>
</dbReference>
<keyword evidence="8" id="KW-0547">Nucleotide-binding</keyword>
<evidence type="ECO:0000256" key="12">
    <source>
        <dbReference type="ARBA" id="ARBA00023012"/>
    </source>
</evidence>
<evidence type="ECO:0000256" key="7">
    <source>
        <dbReference type="ARBA" id="ARBA00022692"/>
    </source>
</evidence>
<dbReference type="EC" id="2.7.13.3" evidence="3"/>
<dbReference type="FunFam" id="1.10.287.130:FF:000001">
    <property type="entry name" value="Two-component sensor histidine kinase"/>
    <property type="match status" value="1"/>
</dbReference>
<dbReference type="AlphaFoldDB" id="A0ABC9TV24"/>
<dbReference type="SMART" id="SM00387">
    <property type="entry name" value="HATPase_c"/>
    <property type="match status" value="1"/>
</dbReference>
<dbReference type="InterPro" id="IPR003661">
    <property type="entry name" value="HisK_dim/P_dom"/>
</dbReference>
<dbReference type="Pfam" id="PF00672">
    <property type="entry name" value="HAMP"/>
    <property type="match status" value="1"/>
</dbReference>
<evidence type="ECO:0000256" key="11">
    <source>
        <dbReference type="ARBA" id="ARBA00022989"/>
    </source>
</evidence>
<gene>
    <name evidence="17" type="ORF">CLOSYM_03285</name>
</gene>
<dbReference type="InterPro" id="IPR003594">
    <property type="entry name" value="HATPase_dom"/>
</dbReference>
<evidence type="ECO:0000259" key="16">
    <source>
        <dbReference type="PROSITE" id="PS50885"/>
    </source>
</evidence>
<dbReference type="Gene3D" id="3.30.565.10">
    <property type="entry name" value="Histidine kinase-like ATPase, C-terminal domain"/>
    <property type="match status" value="1"/>
</dbReference>
<feature type="transmembrane region" description="Helical" evidence="14">
    <location>
        <begin position="9"/>
        <end position="30"/>
    </location>
</feature>
<evidence type="ECO:0000256" key="6">
    <source>
        <dbReference type="ARBA" id="ARBA00022679"/>
    </source>
</evidence>
<keyword evidence="10" id="KW-0067">ATP-binding</keyword>
<keyword evidence="13 14" id="KW-0472">Membrane</keyword>
<keyword evidence="11 14" id="KW-1133">Transmembrane helix</keyword>
<dbReference type="GO" id="GO:0004673">
    <property type="term" value="F:protein histidine kinase activity"/>
    <property type="evidence" value="ECO:0007669"/>
    <property type="project" value="UniProtKB-EC"/>
</dbReference>
<evidence type="ECO:0000256" key="9">
    <source>
        <dbReference type="ARBA" id="ARBA00022777"/>
    </source>
</evidence>
<name>A0ABC9TV24_CLOSY</name>
<comment type="catalytic activity">
    <reaction evidence="1">
        <text>ATP + protein L-histidine = ADP + protein N-phospho-L-histidine.</text>
        <dbReference type="EC" id="2.7.13.3"/>
    </reaction>
</comment>
<dbReference type="InterPro" id="IPR003660">
    <property type="entry name" value="HAMP_dom"/>
</dbReference>
<dbReference type="CDD" id="cd06225">
    <property type="entry name" value="HAMP"/>
    <property type="match status" value="1"/>
</dbReference>
<evidence type="ECO:0000256" key="4">
    <source>
        <dbReference type="ARBA" id="ARBA00022475"/>
    </source>
</evidence>
<feature type="transmembrane region" description="Helical" evidence="14">
    <location>
        <begin position="186"/>
        <end position="206"/>
    </location>
</feature>
<evidence type="ECO:0000256" key="14">
    <source>
        <dbReference type="SAM" id="Phobius"/>
    </source>
</evidence>
<evidence type="ECO:0000313" key="18">
    <source>
        <dbReference type="Proteomes" id="UP000016491"/>
    </source>
</evidence>
<dbReference type="SMART" id="SM00388">
    <property type="entry name" value="HisKA"/>
    <property type="match status" value="1"/>
</dbReference>
<keyword evidence="7 14" id="KW-0812">Transmembrane</keyword>
<keyword evidence="4" id="KW-1003">Cell membrane</keyword>
<dbReference type="PRINTS" id="PR00344">
    <property type="entry name" value="BCTRLSENSOR"/>
</dbReference>
<evidence type="ECO:0000256" key="13">
    <source>
        <dbReference type="ARBA" id="ARBA00023136"/>
    </source>
</evidence>
<keyword evidence="12" id="KW-0902">Two-component regulatory system</keyword>
<dbReference type="SUPFAM" id="SSF47384">
    <property type="entry name" value="Homodimeric domain of signal transducing histidine kinase"/>
    <property type="match status" value="1"/>
</dbReference>
<evidence type="ECO:0000313" key="17">
    <source>
        <dbReference type="EMBL" id="ERI75364.1"/>
    </source>
</evidence>
<dbReference type="GO" id="GO:0000160">
    <property type="term" value="P:phosphorelay signal transduction system"/>
    <property type="evidence" value="ECO:0007669"/>
    <property type="project" value="UniProtKB-KW"/>
</dbReference>
<dbReference type="Proteomes" id="UP000016491">
    <property type="component" value="Unassembled WGS sequence"/>
</dbReference>
<dbReference type="Gene3D" id="1.10.287.130">
    <property type="match status" value="1"/>
</dbReference>
<organism evidence="17 18">
    <name type="scientific">[Clostridium] symbiosum ATCC 14940</name>
    <dbReference type="NCBI Taxonomy" id="411472"/>
    <lineage>
        <taxon>Bacteria</taxon>
        <taxon>Bacillati</taxon>
        <taxon>Bacillota</taxon>
        <taxon>Clostridia</taxon>
        <taxon>Lachnospirales</taxon>
        <taxon>Lachnospiraceae</taxon>
        <taxon>Otoolea</taxon>
    </lineage>
</organism>
<dbReference type="CDD" id="cd00082">
    <property type="entry name" value="HisKA"/>
    <property type="match status" value="1"/>
</dbReference>
<dbReference type="SMART" id="SM00304">
    <property type="entry name" value="HAMP"/>
    <property type="match status" value="1"/>
</dbReference>
<protein>
    <recommendedName>
        <fullName evidence="3">histidine kinase</fullName>
        <ecNumber evidence="3">2.7.13.3</ecNumber>
    </recommendedName>
</protein>
<accession>A0ABC9TV24</accession>
<sequence length="473" mass="52805">MTHRIHIRIFLPVLLLIIMLPLAAWFIFFITSDWYVRHTAHKNVTELMKEIENEDAKFYDAFLSSQEGTKQEKKEASKELLNRVKGVVKAGHLEAGLIVLNSKMKQVYPATGQEGDTSRVLRDSFREMLEAGMLQSGNPAELEIGNERYAAELLEMESEANIKAKYFIGYAQIPNTALLLTYTGNLIAIIAAVGLLLAGIVVWAVAGSIAKPLEALCRQTQRIGDGTYQVIREQYSVTEVENLKEAFNRMAEKLKDAEEQNHRFFQNVSHDLRTPLVSIAGYAQGIQCGVMKEPEKAAEIILSESLRMTNLVESILTISKMDNSELKLNRINIDMEEFLAEQTEILRGLADGKMLVMMEGDGGITVEAVPDLLIRIFQNVVSNCLRYAESRVEIRLSLEEQQAVIRVEDDGPGISEEEFPHISERFYQGKNGHFGIGLSVVWSGMEYMGGSVGVANKTAPEHGVVYSLYLPAG</sequence>
<dbReference type="GO" id="GO:0005886">
    <property type="term" value="C:plasma membrane"/>
    <property type="evidence" value="ECO:0007669"/>
    <property type="project" value="UniProtKB-SubCell"/>
</dbReference>
<feature type="domain" description="HAMP" evidence="16">
    <location>
        <begin position="207"/>
        <end position="259"/>
    </location>
</feature>
<keyword evidence="6" id="KW-0808">Transferase</keyword>
<dbReference type="RefSeq" id="WP_021640540.1">
    <property type="nucleotide sequence ID" value="NZ_KE992793.1"/>
</dbReference>
<dbReference type="PROSITE" id="PS50109">
    <property type="entry name" value="HIS_KIN"/>
    <property type="match status" value="1"/>
</dbReference>
<evidence type="ECO:0000256" key="5">
    <source>
        <dbReference type="ARBA" id="ARBA00022553"/>
    </source>
</evidence>
<evidence type="ECO:0000256" key="10">
    <source>
        <dbReference type="ARBA" id="ARBA00022840"/>
    </source>
</evidence>
<keyword evidence="9 17" id="KW-0418">Kinase</keyword>
<dbReference type="InterPro" id="IPR036890">
    <property type="entry name" value="HATPase_C_sf"/>
</dbReference>
<keyword evidence="5" id="KW-0597">Phosphoprotein</keyword>